<sequence>MPENKFVSQFTIAESVVVERLKEDLNDILNQAFGDTQVYNLWGVPLVMDSEDERLKVVLVKFARARNLDFDAAKAMLINTLKWRKEFSTDTILDEEFDQDIFNETIGFLCNTDKQGRPVTYNFYGGLDQNTVFADVNRFIRWRVQLMEKGISHVDFINIDSMVQVHDYKGVSIFGRTANAKQAINTIIKLLQDNYPEFLSTKLFVNIPKWGTVIFRLVRPLLSEATLKKFVICASDNLNETLLTYISQDSLPPIYSNTFG</sequence>
<feature type="domain" description="CRAL-TRIO" evidence="1">
    <location>
        <begin position="89"/>
        <end position="260"/>
    </location>
</feature>
<dbReference type="InterPro" id="IPR036865">
    <property type="entry name" value="CRAL-TRIO_dom_sf"/>
</dbReference>
<dbReference type="Gene3D" id="3.40.525.10">
    <property type="entry name" value="CRAL-TRIO lipid binding domain"/>
    <property type="match status" value="1"/>
</dbReference>
<dbReference type="Pfam" id="PF00650">
    <property type="entry name" value="CRAL_TRIO"/>
    <property type="match status" value="1"/>
</dbReference>
<dbReference type="AlphaFoldDB" id="A0A8H7VA96"/>
<protein>
    <recommendedName>
        <fullName evidence="1">CRAL-TRIO domain-containing protein</fullName>
    </recommendedName>
</protein>
<dbReference type="GO" id="GO:0008289">
    <property type="term" value="F:lipid binding"/>
    <property type="evidence" value="ECO:0007669"/>
    <property type="project" value="InterPro"/>
</dbReference>
<evidence type="ECO:0000313" key="2">
    <source>
        <dbReference type="EMBL" id="KAG2206994.1"/>
    </source>
</evidence>
<dbReference type="PROSITE" id="PS50191">
    <property type="entry name" value="CRAL_TRIO"/>
    <property type="match status" value="1"/>
</dbReference>
<dbReference type="Proteomes" id="UP000603453">
    <property type="component" value="Unassembled WGS sequence"/>
</dbReference>
<dbReference type="InterPro" id="IPR044834">
    <property type="entry name" value="PATL"/>
</dbReference>
<dbReference type="EMBL" id="JAEPRD010000027">
    <property type="protein sequence ID" value="KAG2206994.1"/>
    <property type="molecule type" value="Genomic_DNA"/>
</dbReference>
<dbReference type="SUPFAM" id="SSF52087">
    <property type="entry name" value="CRAL/TRIO domain"/>
    <property type="match status" value="1"/>
</dbReference>
<dbReference type="PANTHER" id="PTHR45932">
    <property type="entry name" value="PATELLIN-1"/>
    <property type="match status" value="1"/>
</dbReference>
<keyword evidence="3" id="KW-1185">Reference proteome</keyword>
<evidence type="ECO:0000259" key="1">
    <source>
        <dbReference type="PROSITE" id="PS50191"/>
    </source>
</evidence>
<proteinExistence type="predicted"/>
<accession>A0A8H7VA96</accession>
<comment type="caution">
    <text evidence="2">The sequence shown here is derived from an EMBL/GenBank/DDBJ whole genome shotgun (WGS) entry which is preliminary data.</text>
</comment>
<name>A0A8H7VA96_9FUNG</name>
<dbReference type="InterPro" id="IPR001251">
    <property type="entry name" value="CRAL-TRIO_dom"/>
</dbReference>
<dbReference type="SMART" id="SM00516">
    <property type="entry name" value="SEC14"/>
    <property type="match status" value="1"/>
</dbReference>
<organism evidence="2 3">
    <name type="scientific">Mucor saturninus</name>
    <dbReference type="NCBI Taxonomy" id="64648"/>
    <lineage>
        <taxon>Eukaryota</taxon>
        <taxon>Fungi</taxon>
        <taxon>Fungi incertae sedis</taxon>
        <taxon>Mucoromycota</taxon>
        <taxon>Mucoromycotina</taxon>
        <taxon>Mucoromycetes</taxon>
        <taxon>Mucorales</taxon>
        <taxon>Mucorineae</taxon>
        <taxon>Mucoraceae</taxon>
        <taxon>Mucor</taxon>
    </lineage>
</organism>
<dbReference type="OrthoDB" id="75724at2759"/>
<reference evidence="2" key="1">
    <citation type="submission" date="2020-12" db="EMBL/GenBank/DDBJ databases">
        <title>Metabolic potential, ecology and presence of endohyphal bacteria is reflected in genomic diversity of Mucoromycotina.</title>
        <authorList>
            <person name="Muszewska A."/>
            <person name="Okrasinska A."/>
            <person name="Steczkiewicz K."/>
            <person name="Drgas O."/>
            <person name="Orlowska M."/>
            <person name="Perlinska-Lenart U."/>
            <person name="Aleksandrzak-Piekarczyk T."/>
            <person name="Szatraj K."/>
            <person name="Zielenkiewicz U."/>
            <person name="Pilsyk S."/>
            <person name="Malc E."/>
            <person name="Mieczkowski P."/>
            <person name="Kruszewska J.S."/>
            <person name="Biernat P."/>
            <person name="Pawlowska J."/>
        </authorList>
    </citation>
    <scope>NUCLEOTIDE SEQUENCE</scope>
    <source>
        <strain evidence="2">WA0000017839</strain>
    </source>
</reference>
<dbReference type="CDD" id="cd00170">
    <property type="entry name" value="SEC14"/>
    <property type="match status" value="1"/>
</dbReference>
<evidence type="ECO:0000313" key="3">
    <source>
        <dbReference type="Proteomes" id="UP000603453"/>
    </source>
</evidence>
<dbReference type="SUPFAM" id="SSF46938">
    <property type="entry name" value="CRAL/TRIO N-terminal domain"/>
    <property type="match status" value="1"/>
</dbReference>
<dbReference type="PANTHER" id="PTHR45932:SF17">
    <property type="entry name" value="CELLULAR RETINALDEHYDE-BINDING_TRIPLE FUNCTION DOMAIN-CONTAINING PROTEIN"/>
    <property type="match status" value="1"/>
</dbReference>
<dbReference type="InterPro" id="IPR036273">
    <property type="entry name" value="CRAL/TRIO_N_dom_sf"/>
</dbReference>
<gene>
    <name evidence="2" type="ORF">INT47_008463</name>
</gene>